<proteinExistence type="predicted"/>
<dbReference type="EMBL" id="JAXUHJ010000008">
    <property type="protein sequence ID" value="MEJ8542532.1"/>
    <property type="molecule type" value="Genomic_DNA"/>
</dbReference>
<accession>A0ABU8TU01</accession>
<sequence length="56" mass="6112">MFLIPDSWGEGENPDAVVYTVLTGTLGDLVVLNRGERYSDFGRDLVEEGAGLLLIQ</sequence>
<comment type="caution">
    <text evidence="1">The sequence shown here is derived from an EMBL/GenBank/DDBJ whole genome shotgun (WGS) entry which is preliminary data.</text>
</comment>
<protein>
    <submittedName>
        <fullName evidence="1">Uncharacterized protein</fullName>
    </submittedName>
</protein>
<name>A0ABU8TU01_METWO</name>
<dbReference type="Proteomes" id="UP001369247">
    <property type="component" value="Unassembled WGS sequence"/>
</dbReference>
<reference evidence="1 2" key="1">
    <citation type="submission" date="2023-12" db="EMBL/GenBank/DDBJ databases">
        <title>Phenotypic and Genomic Characterization of Methanothermobacter wolfeii Strain BSEL, a CO2-Capturing Archaeon with Minimal Nutrient Requirements.</title>
        <authorList>
            <person name="Ale Enriquez F."/>
            <person name="Ahring B.K."/>
        </authorList>
    </citation>
    <scope>NUCLEOTIDE SEQUENCE [LARGE SCALE GENOMIC DNA]</scope>
    <source>
        <strain evidence="1 2">BSEL-1</strain>
    </source>
</reference>
<evidence type="ECO:0000313" key="2">
    <source>
        <dbReference type="Proteomes" id="UP001369247"/>
    </source>
</evidence>
<keyword evidence="2" id="KW-1185">Reference proteome</keyword>
<evidence type="ECO:0000313" key="1">
    <source>
        <dbReference type="EMBL" id="MEJ8542532.1"/>
    </source>
</evidence>
<gene>
    <name evidence="1" type="ORF">U2150_03375</name>
</gene>
<dbReference type="RefSeq" id="WP_283168596.1">
    <property type="nucleotide sequence ID" value="NZ_JASEII010000001.1"/>
</dbReference>
<organism evidence="1 2">
    <name type="scientific">Methanothermobacter wolfeii</name>
    <name type="common">Methanobacterium wolfei</name>
    <dbReference type="NCBI Taxonomy" id="145261"/>
    <lineage>
        <taxon>Archaea</taxon>
        <taxon>Methanobacteriati</taxon>
        <taxon>Methanobacteriota</taxon>
        <taxon>Methanomada group</taxon>
        <taxon>Methanobacteria</taxon>
        <taxon>Methanobacteriales</taxon>
        <taxon>Methanobacteriaceae</taxon>
        <taxon>Methanothermobacter</taxon>
    </lineage>
</organism>